<accession>A0A7J0F736</accession>
<organism evidence="2 3">
    <name type="scientific">Actinidia rufa</name>
    <dbReference type="NCBI Taxonomy" id="165716"/>
    <lineage>
        <taxon>Eukaryota</taxon>
        <taxon>Viridiplantae</taxon>
        <taxon>Streptophyta</taxon>
        <taxon>Embryophyta</taxon>
        <taxon>Tracheophyta</taxon>
        <taxon>Spermatophyta</taxon>
        <taxon>Magnoliopsida</taxon>
        <taxon>eudicotyledons</taxon>
        <taxon>Gunneridae</taxon>
        <taxon>Pentapetalae</taxon>
        <taxon>asterids</taxon>
        <taxon>Ericales</taxon>
        <taxon>Actinidiaceae</taxon>
        <taxon>Actinidia</taxon>
    </lineage>
</organism>
<dbReference type="AlphaFoldDB" id="A0A7J0F736"/>
<gene>
    <name evidence="2" type="ORF">Acr_09g0009410</name>
</gene>
<dbReference type="EMBL" id="BJWL01000009">
    <property type="protein sequence ID" value="GFY94495.1"/>
    <property type="molecule type" value="Genomic_DNA"/>
</dbReference>
<comment type="caution">
    <text evidence="2">The sequence shown here is derived from an EMBL/GenBank/DDBJ whole genome shotgun (WGS) entry which is preliminary data.</text>
</comment>
<keyword evidence="1" id="KW-0472">Membrane</keyword>
<evidence type="ECO:0000313" key="3">
    <source>
        <dbReference type="Proteomes" id="UP000585474"/>
    </source>
</evidence>
<feature type="transmembrane region" description="Helical" evidence="1">
    <location>
        <begin position="63"/>
        <end position="85"/>
    </location>
</feature>
<protein>
    <submittedName>
        <fullName evidence="2">Uncharacterized protein</fullName>
    </submittedName>
</protein>
<evidence type="ECO:0000313" key="2">
    <source>
        <dbReference type="EMBL" id="GFY94495.1"/>
    </source>
</evidence>
<dbReference type="Proteomes" id="UP000585474">
    <property type="component" value="Unassembled WGS sequence"/>
</dbReference>
<sequence length="95" mass="11093">MLEVLDLDPSRFDLSMIGFIVTRRTFDRPRRRPLAFDRPRLDVAPWPSTTLVMASPNLRHCSLAFIVVFVGEALTTLALVMTFFNREGSRRLWRR</sequence>
<keyword evidence="3" id="KW-1185">Reference proteome</keyword>
<reference evidence="2 3" key="1">
    <citation type="submission" date="2019-07" db="EMBL/GenBank/DDBJ databases">
        <title>De Novo Assembly of kiwifruit Actinidia rufa.</title>
        <authorList>
            <person name="Sugita-Konishi S."/>
            <person name="Sato K."/>
            <person name="Mori E."/>
            <person name="Abe Y."/>
            <person name="Kisaki G."/>
            <person name="Hamano K."/>
            <person name="Suezawa K."/>
            <person name="Otani M."/>
            <person name="Fukuda T."/>
            <person name="Manabe T."/>
            <person name="Gomi K."/>
            <person name="Tabuchi M."/>
            <person name="Akimitsu K."/>
            <person name="Kataoka I."/>
        </authorList>
    </citation>
    <scope>NUCLEOTIDE SEQUENCE [LARGE SCALE GENOMIC DNA]</scope>
    <source>
        <strain evidence="3">cv. Fuchu</strain>
    </source>
</reference>
<evidence type="ECO:0000256" key="1">
    <source>
        <dbReference type="SAM" id="Phobius"/>
    </source>
</evidence>
<proteinExistence type="predicted"/>
<name>A0A7J0F736_9ERIC</name>
<keyword evidence="1" id="KW-0812">Transmembrane</keyword>
<keyword evidence="1" id="KW-1133">Transmembrane helix</keyword>